<comment type="caution">
    <text evidence="2">The sequence shown here is derived from an EMBL/GenBank/DDBJ whole genome shotgun (WGS) entry which is preliminary data.</text>
</comment>
<dbReference type="EMBL" id="VDFQ02000001">
    <property type="protein sequence ID" value="KAA1425337.1"/>
    <property type="molecule type" value="Genomic_DNA"/>
</dbReference>
<evidence type="ECO:0000313" key="3">
    <source>
        <dbReference type="Proteomes" id="UP000307768"/>
    </source>
</evidence>
<proteinExistence type="predicted"/>
<dbReference type="InterPro" id="IPR029043">
    <property type="entry name" value="GcvT/YgfZ_C"/>
</dbReference>
<dbReference type="PANTHER" id="PTHR22602:SF0">
    <property type="entry name" value="TRANSFERASE CAF17, MITOCHONDRIAL-RELATED"/>
    <property type="match status" value="1"/>
</dbReference>
<keyword evidence="1" id="KW-0809">Transit peptide</keyword>
<dbReference type="OrthoDB" id="9796287at2"/>
<organism evidence="2 3">
    <name type="scientific">Mumia zhuanghuii</name>
    <dbReference type="NCBI Taxonomy" id="2585211"/>
    <lineage>
        <taxon>Bacteria</taxon>
        <taxon>Bacillati</taxon>
        <taxon>Actinomycetota</taxon>
        <taxon>Actinomycetes</taxon>
        <taxon>Propionibacteriales</taxon>
        <taxon>Nocardioidaceae</taxon>
        <taxon>Mumia</taxon>
    </lineage>
</organism>
<dbReference type="SUPFAM" id="SSF101790">
    <property type="entry name" value="Aminomethyltransferase beta-barrel domain"/>
    <property type="match status" value="1"/>
</dbReference>
<dbReference type="RefSeq" id="WP_149768512.1">
    <property type="nucleotide sequence ID" value="NZ_VDFQ02000001.1"/>
</dbReference>
<reference evidence="2 3" key="1">
    <citation type="submission" date="2019-09" db="EMBL/GenBank/DDBJ databases">
        <title>Mumia zhuanghuii sp. nov. isolated from the intestinal contents of plateau pika (Ochotona curzoniae) in the Qinghai-Tibet plateau of China.</title>
        <authorList>
            <person name="Tian Z."/>
        </authorList>
    </citation>
    <scope>NUCLEOTIDE SEQUENCE [LARGE SCALE GENOMIC DNA]</scope>
    <source>
        <strain evidence="3">350</strain>
    </source>
</reference>
<dbReference type="SUPFAM" id="SSF103025">
    <property type="entry name" value="Folate-binding domain"/>
    <property type="match status" value="1"/>
</dbReference>
<dbReference type="InterPro" id="IPR017703">
    <property type="entry name" value="YgfZ/GCV_T_CS"/>
</dbReference>
<sequence>MSDLELDQQAAVRRSPLLDLPGAVEGEGPDRGVAAHYGAIGPEQRSLEAGTAFVDLSHRDVVTITGADRLGWLHSLTTQALESLAPGTPTQALVLSPQGRVEHAFHGVDDGETFWAHTEPGRGAALATYLDRMRFMMRVEVVDASDTYAVLGLTGLATTIVPRADLAAAPATYGTPVGTWAWEALRIAAGVPRFGLDTDDKAIPNEYGWQYDASTGTSDLMQAVHLAKGCYRGQETVARIHNLGRPPRRAVLLHLDGSVEHLPVHGAEVTLDGRTIGFVGSTARHHELGPIALAVVKRNVPVDATLLADGVAAAQEVLVDPEVGLHVRPAL</sequence>
<dbReference type="InterPro" id="IPR027266">
    <property type="entry name" value="TrmE/GcvT-like"/>
</dbReference>
<dbReference type="GO" id="GO:0016226">
    <property type="term" value="P:iron-sulfur cluster assembly"/>
    <property type="evidence" value="ECO:0007669"/>
    <property type="project" value="TreeGrafter"/>
</dbReference>
<protein>
    <submittedName>
        <fullName evidence="2">Folate-binding protein YgfZ</fullName>
    </submittedName>
</protein>
<dbReference type="InterPro" id="IPR045179">
    <property type="entry name" value="YgfZ/GcvT"/>
</dbReference>
<evidence type="ECO:0000256" key="1">
    <source>
        <dbReference type="ARBA" id="ARBA00022946"/>
    </source>
</evidence>
<dbReference type="Proteomes" id="UP000307768">
    <property type="component" value="Unassembled WGS sequence"/>
</dbReference>
<dbReference type="AlphaFoldDB" id="A0A5Q6S4N4"/>
<dbReference type="Gene3D" id="3.30.1360.120">
    <property type="entry name" value="Probable tRNA modification gtpase trme, domain 1"/>
    <property type="match status" value="2"/>
</dbReference>
<evidence type="ECO:0000313" key="2">
    <source>
        <dbReference type="EMBL" id="KAA1425337.1"/>
    </source>
</evidence>
<dbReference type="NCBIfam" id="TIGR03317">
    <property type="entry name" value="ygfZ_signature"/>
    <property type="match status" value="1"/>
</dbReference>
<dbReference type="PANTHER" id="PTHR22602">
    <property type="entry name" value="TRANSFERASE CAF17, MITOCHONDRIAL-RELATED"/>
    <property type="match status" value="1"/>
</dbReference>
<gene>
    <name evidence="2" type="ORF">FE697_005645</name>
</gene>
<accession>A0A5Q6S4N4</accession>
<name>A0A5Q6S4N4_9ACTN</name>